<sequence length="108" mass="13010">VVVKQPELSTSETESINTFFKENLEQLDKYKLSFEDIPYKNQNDYAKFCQKKIREIYLPLVNQLIDSKYKDIKENDHVKKFVERLNTLKDVDSKQFLYKLTRIIEKNN</sequence>
<dbReference type="AlphaFoldDB" id="A0A9N9NH06"/>
<feature type="non-terminal residue" evidence="1">
    <location>
        <position position="1"/>
    </location>
</feature>
<proteinExistence type="predicted"/>
<evidence type="ECO:0000313" key="2">
    <source>
        <dbReference type="Proteomes" id="UP000789405"/>
    </source>
</evidence>
<evidence type="ECO:0000313" key="1">
    <source>
        <dbReference type="EMBL" id="CAG8730303.1"/>
    </source>
</evidence>
<protein>
    <submittedName>
        <fullName evidence="1">17249_t:CDS:1</fullName>
    </submittedName>
</protein>
<organism evidence="1 2">
    <name type="scientific">Dentiscutata erythropus</name>
    <dbReference type="NCBI Taxonomy" id="1348616"/>
    <lineage>
        <taxon>Eukaryota</taxon>
        <taxon>Fungi</taxon>
        <taxon>Fungi incertae sedis</taxon>
        <taxon>Mucoromycota</taxon>
        <taxon>Glomeromycotina</taxon>
        <taxon>Glomeromycetes</taxon>
        <taxon>Diversisporales</taxon>
        <taxon>Gigasporaceae</taxon>
        <taxon>Dentiscutata</taxon>
    </lineage>
</organism>
<comment type="caution">
    <text evidence="1">The sequence shown here is derived from an EMBL/GenBank/DDBJ whole genome shotgun (WGS) entry which is preliminary data.</text>
</comment>
<reference evidence="1" key="1">
    <citation type="submission" date="2021-06" db="EMBL/GenBank/DDBJ databases">
        <authorList>
            <person name="Kallberg Y."/>
            <person name="Tangrot J."/>
            <person name="Rosling A."/>
        </authorList>
    </citation>
    <scope>NUCLEOTIDE SEQUENCE</scope>
    <source>
        <strain evidence="1">MA453B</strain>
    </source>
</reference>
<keyword evidence="2" id="KW-1185">Reference proteome</keyword>
<accession>A0A9N9NH06</accession>
<gene>
    <name evidence="1" type="ORF">DERYTH_LOCUS15055</name>
</gene>
<dbReference type="Proteomes" id="UP000789405">
    <property type="component" value="Unassembled WGS sequence"/>
</dbReference>
<name>A0A9N9NH06_9GLOM</name>
<dbReference type="EMBL" id="CAJVPY010011883">
    <property type="protein sequence ID" value="CAG8730303.1"/>
    <property type="molecule type" value="Genomic_DNA"/>
</dbReference>